<dbReference type="AlphaFoldDB" id="A0AAN5CHS6"/>
<keyword evidence="1" id="KW-1133">Transmembrane helix</keyword>
<keyword evidence="1" id="KW-0812">Transmembrane</keyword>
<evidence type="ECO:0000313" key="3">
    <source>
        <dbReference type="Proteomes" id="UP001328107"/>
    </source>
</evidence>
<feature type="transmembrane region" description="Helical" evidence="1">
    <location>
        <begin position="129"/>
        <end position="151"/>
    </location>
</feature>
<gene>
    <name evidence="2" type="ORF">PMAYCL1PPCAC_14867</name>
</gene>
<accession>A0AAN5CHS6</accession>
<sequence length="286" mass="32502">SQELLDAFDLINLIFITIALVVTWPLAIFVYSKLLLCKPYSTNYTFTLIVLNGVSELFGCTTFLVNFQIATFPFARPLIVLLSNKDIGYPMKALDYLANGIGLHTAFFVALNRCKSIISLRRKGTDSTFFFASTTISLLFASLKIIDLYAFSNHYYNETDFGSGPIFIPMIEVFDKTLRTITDIETAVVSCCTFILNVVLAVFLARRRIPDDRCTSENIDCRFKGERGLIITSVVSYTFYTFYFVNSFIARYYDITFCGYAQFLFLGLASLTPFWCLIIFASSIRR</sequence>
<feature type="transmembrane region" description="Helical" evidence="1">
    <location>
        <begin position="229"/>
        <end position="253"/>
    </location>
</feature>
<feature type="non-terminal residue" evidence="2">
    <location>
        <position position="1"/>
    </location>
</feature>
<dbReference type="EMBL" id="BTRK01000004">
    <property type="protein sequence ID" value="GMR44672.1"/>
    <property type="molecule type" value="Genomic_DNA"/>
</dbReference>
<feature type="non-terminal residue" evidence="2">
    <location>
        <position position="286"/>
    </location>
</feature>
<feature type="transmembrane region" description="Helical" evidence="1">
    <location>
        <begin position="89"/>
        <end position="109"/>
    </location>
</feature>
<comment type="caution">
    <text evidence="2">The sequence shown here is derived from an EMBL/GenBank/DDBJ whole genome shotgun (WGS) entry which is preliminary data.</text>
</comment>
<protein>
    <recommendedName>
        <fullName evidence="4">G protein-coupled receptor</fullName>
    </recommendedName>
</protein>
<keyword evidence="3" id="KW-1185">Reference proteome</keyword>
<feature type="transmembrane region" description="Helical" evidence="1">
    <location>
        <begin position="259"/>
        <end position="281"/>
    </location>
</feature>
<dbReference type="Proteomes" id="UP001328107">
    <property type="component" value="Unassembled WGS sequence"/>
</dbReference>
<reference evidence="3" key="1">
    <citation type="submission" date="2022-10" db="EMBL/GenBank/DDBJ databases">
        <title>Genome assembly of Pristionchus species.</title>
        <authorList>
            <person name="Yoshida K."/>
            <person name="Sommer R.J."/>
        </authorList>
    </citation>
    <scope>NUCLEOTIDE SEQUENCE [LARGE SCALE GENOMIC DNA]</scope>
    <source>
        <strain evidence="3">RS5460</strain>
    </source>
</reference>
<evidence type="ECO:0000313" key="2">
    <source>
        <dbReference type="EMBL" id="GMR44672.1"/>
    </source>
</evidence>
<keyword evidence="1" id="KW-0472">Membrane</keyword>
<feature type="transmembrane region" description="Helical" evidence="1">
    <location>
        <begin position="44"/>
        <end position="69"/>
    </location>
</feature>
<evidence type="ECO:0008006" key="4">
    <source>
        <dbReference type="Google" id="ProtNLM"/>
    </source>
</evidence>
<evidence type="ECO:0000256" key="1">
    <source>
        <dbReference type="SAM" id="Phobius"/>
    </source>
</evidence>
<organism evidence="2 3">
    <name type="scientific">Pristionchus mayeri</name>
    <dbReference type="NCBI Taxonomy" id="1317129"/>
    <lineage>
        <taxon>Eukaryota</taxon>
        <taxon>Metazoa</taxon>
        <taxon>Ecdysozoa</taxon>
        <taxon>Nematoda</taxon>
        <taxon>Chromadorea</taxon>
        <taxon>Rhabditida</taxon>
        <taxon>Rhabditina</taxon>
        <taxon>Diplogasteromorpha</taxon>
        <taxon>Diplogasteroidea</taxon>
        <taxon>Neodiplogasteridae</taxon>
        <taxon>Pristionchus</taxon>
    </lineage>
</organism>
<feature type="transmembrane region" description="Helical" evidence="1">
    <location>
        <begin position="12"/>
        <end position="32"/>
    </location>
</feature>
<proteinExistence type="predicted"/>
<feature type="transmembrane region" description="Helical" evidence="1">
    <location>
        <begin position="187"/>
        <end position="205"/>
    </location>
</feature>
<name>A0AAN5CHS6_9BILA</name>